<evidence type="ECO:0000256" key="18">
    <source>
        <dbReference type="ARBA" id="ARBA00023326"/>
    </source>
</evidence>
<reference evidence="24" key="1">
    <citation type="submission" date="2015-01" db="EMBL/GenBank/DDBJ databases">
        <title>EvidentialGene: Evidence-directed Construction of Complete mRNA Transcriptomes without Genomes.</title>
        <authorList>
            <person name="Gilbert D.G."/>
        </authorList>
    </citation>
    <scope>NUCLEOTIDE SEQUENCE</scope>
</reference>
<proteinExistence type="inferred from homology"/>
<keyword evidence="11" id="KW-0378">Hydrolase</keyword>
<keyword evidence="16" id="KW-0119">Carbohydrate metabolism</keyword>
<evidence type="ECO:0000256" key="10">
    <source>
        <dbReference type="ARBA" id="ARBA00022729"/>
    </source>
</evidence>
<dbReference type="EMBL" id="GCES01054416">
    <property type="protein sequence ID" value="JAR31907.1"/>
    <property type="molecule type" value="Transcribed_RNA"/>
</dbReference>
<dbReference type="FunFam" id="3.20.20.80:FF:000007">
    <property type="entry name" value="Acidic mammalian chitinase"/>
    <property type="match status" value="1"/>
</dbReference>
<evidence type="ECO:0000256" key="4">
    <source>
        <dbReference type="ARBA" id="ARBA00009121"/>
    </source>
</evidence>
<comment type="catalytic activity">
    <reaction evidence="1">
        <text>Random endo-hydrolysis of N-acetyl-beta-D-glucosaminide (1-&gt;4)-beta-linkages in chitin and chitodextrins.</text>
        <dbReference type="EC" id="3.2.1.14"/>
    </reaction>
</comment>
<evidence type="ECO:0000256" key="15">
    <source>
        <dbReference type="ARBA" id="ARBA00023198"/>
    </source>
</evidence>
<dbReference type="FunFam" id="2.170.140.10:FF:000001">
    <property type="entry name" value="Acidic mammalian chitinase"/>
    <property type="match status" value="1"/>
</dbReference>
<evidence type="ECO:0000256" key="5">
    <source>
        <dbReference type="ARBA" id="ARBA00012729"/>
    </source>
</evidence>
<dbReference type="SUPFAM" id="SSF57625">
    <property type="entry name" value="Invertebrate chitin-binding proteins"/>
    <property type="match status" value="1"/>
</dbReference>
<dbReference type="InterPro" id="IPR001223">
    <property type="entry name" value="Glyco_hydro18_cat"/>
</dbReference>
<keyword evidence="7" id="KW-0964">Secreted</keyword>
<comment type="subunit">
    <text evidence="19">Interacts with EGFR.</text>
</comment>
<evidence type="ECO:0000256" key="20">
    <source>
        <dbReference type="ARBA" id="ARBA00072739"/>
    </source>
</evidence>
<evidence type="ECO:0000256" key="7">
    <source>
        <dbReference type="ARBA" id="ARBA00022525"/>
    </source>
</evidence>
<dbReference type="Pfam" id="PF01607">
    <property type="entry name" value="CBM_14"/>
    <property type="match status" value="1"/>
</dbReference>
<evidence type="ECO:0000259" key="23">
    <source>
        <dbReference type="PROSITE" id="PS51910"/>
    </source>
</evidence>
<dbReference type="InterPro" id="IPR050314">
    <property type="entry name" value="Glycosyl_Hydrlase_18"/>
</dbReference>
<organism evidence="24">
    <name type="scientific">Fundulus heteroclitus</name>
    <name type="common">Killifish</name>
    <name type="synonym">Mummichog</name>
    <dbReference type="NCBI Taxonomy" id="8078"/>
    <lineage>
        <taxon>Eukaryota</taxon>
        <taxon>Metazoa</taxon>
        <taxon>Chordata</taxon>
        <taxon>Craniata</taxon>
        <taxon>Vertebrata</taxon>
        <taxon>Euteleostomi</taxon>
        <taxon>Actinopterygii</taxon>
        <taxon>Neopterygii</taxon>
        <taxon>Teleostei</taxon>
        <taxon>Neoteleostei</taxon>
        <taxon>Acanthomorphata</taxon>
        <taxon>Ovalentaria</taxon>
        <taxon>Atherinomorphae</taxon>
        <taxon>Cyprinodontiformes</taxon>
        <taxon>Fundulidae</taxon>
        <taxon>Fundulus</taxon>
    </lineage>
</organism>
<dbReference type="InterPro" id="IPR011583">
    <property type="entry name" value="Chitinase_II/V-like_cat"/>
</dbReference>
<evidence type="ECO:0000256" key="21">
    <source>
        <dbReference type="SAM" id="SignalP"/>
    </source>
</evidence>
<dbReference type="FunFam" id="3.20.20.80:FF:000081">
    <property type="entry name" value="Chitinase 1"/>
    <property type="match status" value="1"/>
</dbReference>
<sequence length="492" mass="54956">MARLMLLAGLTLLMCLQTVSSTKLVCYFTNWSQYRPGLGKYTPENVDPNLCTHLIYAFSIISPSNELSTSEWNDEALYRSFNALKIRNPQLKTLLAVGGWVFGKTQFTLMVSSQANRQVFIQSSIRFLRQHGFDGLDLDWEYPGSHGSPPENKRRFTLLCQELLAAFEKEAKNTKRPRLLLTAAVAAGKGTIDSSYEIAEVSKYVDFLNVMTYDLHGSWDPFTGHNSPLYSRSAERGEQLYFNVDFAMRYWRDQGAPTEKLLVGFPTYGRTFHISSASTGVGAPASGPASAGPYTRERGILSYYEICTFLDGASTHWIDEQKVPYAFKGNEWVGFDNRQSYEIKAQYVKDNNYGGAFVWSLDLDDFAGHFCGQGNYPLIGYLRSLLNSDSPPNPSVTTQGPIVETITTRLTHPTTPTTDKVTTTAVSTTPTTAKVTTTAVSERGFCVGKPDGIYKNDSDRHTFYQCVNGITYIQTCPANLIYLETCRCCVYP</sequence>
<evidence type="ECO:0000256" key="16">
    <source>
        <dbReference type="ARBA" id="ARBA00023277"/>
    </source>
</evidence>
<dbReference type="FunFam" id="3.10.50.10:FF:000001">
    <property type="entry name" value="Chitinase 3-like 1"/>
    <property type="match status" value="1"/>
</dbReference>
<dbReference type="GO" id="GO:0008843">
    <property type="term" value="F:endochitinase activity"/>
    <property type="evidence" value="ECO:0007669"/>
    <property type="project" value="UniProtKB-EC"/>
</dbReference>
<keyword evidence="15" id="KW-0395">Inflammatory response</keyword>
<dbReference type="SUPFAM" id="SSF51445">
    <property type="entry name" value="(Trans)glycosidases"/>
    <property type="match status" value="1"/>
</dbReference>
<evidence type="ECO:0000256" key="17">
    <source>
        <dbReference type="ARBA" id="ARBA00023295"/>
    </source>
</evidence>
<dbReference type="SMART" id="SM00494">
    <property type="entry name" value="ChtBD2"/>
    <property type="match status" value="1"/>
</dbReference>
<evidence type="ECO:0000256" key="13">
    <source>
        <dbReference type="ARBA" id="ARBA00023024"/>
    </source>
</evidence>
<keyword evidence="18" id="KW-0624">Polysaccharide degradation</keyword>
<evidence type="ECO:0000256" key="6">
    <source>
        <dbReference type="ARBA" id="ARBA00022490"/>
    </source>
</evidence>
<comment type="similarity">
    <text evidence="4">Belongs to the glycosyl hydrolase 18 family. Chitinase class II subfamily.</text>
</comment>
<dbReference type="GO" id="GO:0002376">
    <property type="term" value="P:immune system process"/>
    <property type="evidence" value="ECO:0007669"/>
    <property type="project" value="UniProtKB-KW"/>
</dbReference>
<evidence type="ECO:0000256" key="8">
    <source>
        <dbReference type="ARBA" id="ARBA00022669"/>
    </source>
</evidence>
<dbReference type="PROSITE" id="PS51910">
    <property type="entry name" value="GH18_2"/>
    <property type="match status" value="1"/>
</dbReference>
<dbReference type="InterPro" id="IPR017853">
    <property type="entry name" value="GH"/>
</dbReference>
<keyword evidence="12" id="KW-0391">Immunity</keyword>
<evidence type="ECO:0000256" key="14">
    <source>
        <dbReference type="ARBA" id="ARBA00023157"/>
    </source>
</evidence>
<evidence type="ECO:0000256" key="3">
    <source>
        <dbReference type="ARBA" id="ARBA00004613"/>
    </source>
</evidence>
<dbReference type="Pfam" id="PF00704">
    <property type="entry name" value="Glyco_hydro_18"/>
    <property type="match status" value="1"/>
</dbReference>
<keyword evidence="17" id="KW-0326">Glycosidase</keyword>
<keyword evidence="8" id="KW-0147">Chitin-binding</keyword>
<dbReference type="GO" id="GO:0006915">
    <property type="term" value="P:apoptotic process"/>
    <property type="evidence" value="ECO:0007669"/>
    <property type="project" value="UniProtKB-KW"/>
</dbReference>
<evidence type="ECO:0000256" key="9">
    <source>
        <dbReference type="ARBA" id="ARBA00022703"/>
    </source>
</evidence>
<evidence type="ECO:0000256" key="12">
    <source>
        <dbReference type="ARBA" id="ARBA00022859"/>
    </source>
</evidence>
<evidence type="ECO:0000256" key="1">
    <source>
        <dbReference type="ARBA" id="ARBA00000822"/>
    </source>
</evidence>
<dbReference type="PANTHER" id="PTHR11177:SF248">
    <property type="entry name" value="CHITOTRIOSIDASE-1"/>
    <property type="match status" value="1"/>
</dbReference>
<dbReference type="Gene3D" id="3.20.20.80">
    <property type="entry name" value="Glycosidases"/>
    <property type="match status" value="1"/>
</dbReference>
<protein>
    <recommendedName>
        <fullName evidence="20">Acidic mammalian chitinase</fullName>
        <ecNumber evidence="5">3.2.1.14</ecNumber>
    </recommendedName>
</protein>
<dbReference type="EC" id="3.2.1.14" evidence="5"/>
<evidence type="ECO:0000259" key="22">
    <source>
        <dbReference type="PROSITE" id="PS50940"/>
    </source>
</evidence>
<accession>A0A146WSB0</accession>
<name>A0A146WSB0_FUNHE</name>
<keyword evidence="13" id="KW-0146">Chitin degradation</keyword>
<dbReference type="Gene3D" id="3.10.50.10">
    <property type="match status" value="1"/>
</dbReference>
<keyword evidence="6" id="KW-0963">Cytoplasm</keyword>
<evidence type="ECO:0000256" key="19">
    <source>
        <dbReference type="ARBA" id="ARBA00062006"/>
    </source>
</evidence>
<dbReference type="CDD" id="cd02872">
    <property type="entry name" value="GH18_chitolectin_chitotriosidase"/>
    <property type="match status" value="1"/>
</dbReference>
<dbReference type="GO" id="GO:0006954">
    <property type="term" value="P:inflammatory response"/>
    <property type="evidence" value="ECO:0007669"/>
    <property type="project" value="UniProtKB-KW"/>
</dbReference>
<feature type="domain" description="GH18" evidence="23">
    <location>
        <begin position="22"/>
        <end position="389"/>
    </location>
</feature>
<dbReference type="PROSITE" id="PS01095">
    <property type="entry name" value="GH18_1"/>
    <property type="match status" value="1"/>
</dbReference>
<dbReference type="Gene3D" id="2.170.140.10">
    <property type="entry name" value="Chitin binding domain"/>
    <property type="match status" value="1"/>
</dbReference>
<dbReference type="GO" id="GO:0000272">
    <property type="term" value="P:polysaccharide catabolic process"/>
    <property type="evidence" value="ECO:0007669"/>
    <property type="project" value="UniProtKB-KW"/>
</dbReference>
<keyword evidence="10 21" id="KW-0732">Signal</keyword>
<keyword evidence="14" id="KW-1015">Disulfide bond</keyword>
<dbReference type="GO" id="GO:0005576">
    <property type="term" value="C:extracellular region"/>
    <property type="evidence" value="ECO:0007669"/>
    <property type="project" value="UniProtKB-SubCell"/>
</dbReference>
<dbReference type="InterPro" id="IPR001579">
    <property type="entry name" value="Glyco_hydro_18_chit_AS"/>
</dbReference>
<feature type="signal peptide" evidence="21">
    <location>
        <begin position="1"/>
        <end position="21"/>
    </location>
</feature>
<evidence type="ECO:0000313" key="24">
    <source>
        <dbReference type="EMBL" id="JAR31907.1"/>
    </source>
</evidence>
<comment type="subcellular location">
    <subcellularLocation>
        <location evidence="2">Cytoplasm</location>
    </subcellularLocation>
    <subcellularLocation>
        <location evidence="3">Secreted</location>
    </subcellularLocation>
</comment>
<evidence type="ECO:0000256" key="2">
    <source>
        <dbReference type="ARBA" id="ARBA00004496"/>
    </source>
</evidence>
<dbReference type="PROSITE" id="PS50940">
    <property type="entry name" value="CHIT_BIND_II"/>
    <property type="match status" value="1"/>
</dbReference>
<evidence type="ECO:0000256" key="11">
    <source>
        <dbReference type="ARBA" id="ARBA00022801"/>
    </source>
</evidence>
<feature type="chain" id="PRO_5007536294" description="Acidic mammalian chitinase" evidence="21">
    <location>
        <begin position="22"/>
        <end position="492"/>
    </location>
</feature>
<dbReference type="EMBL" id="GCES01054415">
    <property type="protein sequence ID" value="JAR31908.1"/>
    <property type="molecule type" value="Transcribed_RNA"/>
</dbReference>
<dbReference type="AlphaFoldDB" id="A0A146WSB0"/>
<dbReference type="SMART" id="SM00636">
    <property type="entry name" value="Glyco_18"/>
    <property type="match status" value="1"/>
</dbReference>
<dbReference type="GO" id="GO:0006032">
    <property type="term" value="P:chitin catabolic process"/>
    <property type="evidence" value="ECO:0007669"/>
    <property type="project" value="UniProtKB-KW"/>
</dbReference>
<dbReference type="InterPro" id="IPR036508">
    <property type="entry name" value="Chitin-bd_dom_sf"/>
</dbReference>
<dbReference type="InterPro" id="IPR029070">
    <property type="entry name" value="Chitinase_insertion_sf"/>
</dbReference>
<keyword evidence="9" id="KW-0053">Apoptosis</keyword>
<feature type="domain" description="Chitin-binding type-2" evidence="22">
    <location>
        <begin position="443"/>
        <end position="492"/>
    </location>
</feature>
<dbReference type="SUPFAM" id="SSF54556">
    <property type="entry name" value="Chitinase insertion domain"/>
    <property type="match status" value="1"/>
</dbReference>
<dbReference type="GO" id="GO:0005737">
    <property type="term" value="C:cytoplasm"/>
    <property type="evidence" value="ECO:0007669"/>
    <property type="project" value="UniProtKB-SubCell"/>
</dbReference>
<dbReference type="PANTHER" id="PTHR11177">
    <property type="entry name" value="CHITINASE"/>
    <property type="match status" value="1"/>
</dbReference>
<dbReference type="GO" id="GO:0008061">
    <property type="term" value="F:chitin binding"/>
    <property type="evidence" value="ECO:0007669"/>
    <property type="project" value="UniProtKB-KW"/>
</dbReference>
<dbReference type="InterPro" id="IPR002557">
    <property type="entry name" value="Chitin-bd_dom"/>
</dbReference>